<accession>A0A8H7E4V0</accession>
<sequence>MENLWLETGENTFTITFVRTETPSYPIVLRINESVAFFPSHLCRSQLLYARGIRTKRQAHPSQTAEPRRATILEFLYV</sequence>
<proteinExistence type="predicted"/>
<keyword evidence="2" id="KW-1185">Reference proteome</keyword>
<evidence type="ECO:0000313" key="1">
    <source>
        <dbReference type="EMBL" id="KAF7506756.1"/>
    </source>
</evidence>
<dbReference type="Proteomes" id="UP000606974">
    <property type="component" value="Unassembled WGS sequence"/>
</dbReference>
<protein>
    <submittedName>
        <fullName evidence="1">Uncharacterized protein</fullName>
    </submittedName>
</protein>
<name>A0A8H7E4V0_9EURO</name>
<comment type="caution">
    <text evidence="1">The sequence shown here is derived from an EMBL/GenBank/DDBJ whole genome shotgun (WGS) entry which is preliminary data.</text>
</comment>
<dbReference type="AlphaFoldDB" id="A0A8H7E4V0"/>
<gene>
    <name evidence="1" type="ORF">GJ744_011480</name>
</gene>
<reference evidence="1" key="1">
    <citation type="submission" date="2020-02" db="EMBL/GenBank/DDBJ databases">
        <authorList>
            <person name="Palmer J.M."/>
        </authorList>
    </citation>
    <scope>NUCLEOTIDE SEQUENCE</scope>
    <source>
        <strain evidence="1">EPUS1.4</strain>
        <tissue evidence="1">Thallus</tissue>
    </source>
</reference>
<evidence type="ECO:0000313" key="2">
    <source>
        <dbReference type="Proteomes" id="UP000606974"/>
    </source>
</evidence>
<organism evidence="1 2">
    <name type="scientific">Endocarpon pusillum</name>
    <dbReference type="NCBI Taxonomy" id="364733"/>
    <lineage>
        <taxon>Eukaryota</taxon>
        <taxon>Fungi</taxon>
        <taxon>Dikarya</taxon>
        <taxon>Ascomycota</taxon>
        <taxon>Pezizomycotina</taxon>
        <taxon>Eurotiomycetes</taxon>
        <taxon>Chaetothyriomycetidae</taxon>
        <taxon>Verrucariales</taxon>
        <taxon>Verrucariaceae</taxon>
        <taxon>Endocarpon</taxon>
    </lineage>
</organism>
<dbReference type="EMBL" id="JAACFV010000081">
    <property type="protein sequence ID" value="KAF7506756.1"/>
    <property type="molecule type" value="Genomic_DNA"/>
</dbReference>